<proteinExistence type="predicted"/>
<evidence type="ECO:0000313" key="3">
    <source>
        <dbReference type="Proteomes" id="UP001597448"/>
    </source>
</evidence>
<dbReference type="EMBL" id="JBHUKY010000110">
    <property type="protein sequence ID" value="MFD2414574.1"/>
    <property type="molecule type" value="Genomic_DNA"/>
</dbReference>
<keyword evidence="3" id="KW-1185">Reference proteome</keyword>
<protein>
    <submittedName>
        <fullName evidence="2">Uncharacterized protein</fullName>
    </submittedName>
</protein>
<comment type="caution">
    <text evidence="2">The sequence shown here is derived from an EMBL/GenBank/DDBJ whole genome shotgun (WGS) entry which is preliminary data.</text>
</comment>
<dbReference type="Proteomes" id="UP001597448">
    <property type="component" value="Unassembled WGS sequence"/>
</dbReference>
<gene>
    <name evidence="2" type="ORF">ACFSX3_32535</name>
</gene>
<feature type="signal peptide" evidence="1">
    <location>
        <begin position="1"/>
        <end position="17"/>
    </location>
</feature>
<sequence length="178" mass="19190">MKMVILLLGLLAPFISATPQDMTVPAASATAVQLPAMFAFEHNIAADPYISSFDSLSGISLYMTEEELLDAKGAPQQIAEDPWAGCLEYSYADISAGVCGGVVLYVHASPAQAGQYGLRLNGQLLDPQTMNVRDMLGAPDFEAEDGDVYIRGDAAFKIYRHKESGEWDGLDLFDANSF</sequence>
<keyword evidence="1" id="KW-0732">Signal</keyword>
<reference evidence="3" key="1">
    <citation type="journal article" date="2019" name="Int. J. Syst. Evol. Microbiol.">
        <title>The Global Catalogue of Microorganisms (GCM) 10K type strain sequencing project: providing services to taxonomists for standard genome sequencing and annotation.</title>
        <authorList>
            <consortium name="The Broad Institute Genomics Platform"/>
            <consortium name="The Broad Institute Genome Sequencing Center for Infectious Disease"/>
            <person name="Wu L."/>
            <person name="Ma J."/>
        </authorList>
    </citation>
    <scope>NUCLEOTIDE SEQUENCE [LARGE SCALE GENOMIC DNA]</scope>
    <source>
        <strain evidence="3">CCM 8725</strain>
    </source>
</reference>
<evidence type="ECO:0000313" key="2">
    <source>
        <dbReference type="EMBL" id="MFD2414574.1"/>
    </source>
</evidence>
<evidence type="ECO:0000256" key="1">
    <source>
        <dbReference type="SAM" id="SignalP"/>
    </source>
</evidence>
<dbReference type="RefSeq" id="WP_209991849.1">
    <property type="nucleotide sequence ID" value="NZ_JBHSVQ010000001.1"/>
</dbReference>
<accession>A0ABW5FIJ7</accession>
<feature type="chain" id="PRO_5046558799" evidence="1">
    <location>
        <begin position="18"/>
        <end position="178"/>
    </location>
</feature>
<organism evidence="2 3">
    <name type="scientific">Paenibacillus rhizoplanae</name>
    <dbReference type="NCBI Taxonomy" id="1917181"/>
    <lineage>
        <taxon>Bacteria</taxon>
        <taxon>Bacillati</taxon>
        <taxon>Bacillota</taxon>
        <taxon>Bacilli</taxon>
        <taxon>Bacillales</taxon>
        <taxon>Paenibacillaceae</taxon>
        <taxon>Paenibacillus</taxon>
    </lineage>
</organism>
<name>A0ABW5FIJ7_9BACL</name>